<evidence type="ECO:0000256" key="5">
    <source>
        <dbReference type="HAMAP-Rule" id="MF_01204"/>
    </source>
</evidence>
<keyword evidence="3 5" id="KW-0521">NADP</keyword>
<dbReference type="RefSeq" id="WP_327600453.1">
    <property type="nucleotide sequence ID" value="NZ_JAYXHS010000003.1"/>
</dbReference>
<organism evidence="7 8">
    <name type="scientific">Uliginosibacterium silvisoli</name>
    <dbReference type="NCBI Taxonomy" id="3114758"/>
    <lineage>
        <taxon>Bacteria</taxon>
        <taxon>Pseudomonadati</taxon>
        <taxon>Pseudomonadota</taxon>
        <taxon>Betaproteobacteria</taxon>
        <taxon>Rhodocyclales</taxon>
        <taxon>Zoogloeaceae</taxon>
        <taxon>Uliginosibacterium</taxon>
    </lineage>
</organism>
<gene>
    <name evidence="7" type="ORF">VVD49_17265</name>
</gene>
<evidence type="ECO:0000313" key="7">
    <source>
        <dbReference type="EMBL" id="MEC5387484.1"/>
    </source>
</evidence>
<dbReference type="InterPro" id="IPR000415">
    <property type="entry name" value="Nitroreductase-like"/>
</dbReference>
<dbReference type="HAMAP" id="MF_01204">
    <property type="entry name" value="Oxidoreductase_RutE_HadB"/>
    <property type="match status" value="1"/>
</dbReference>
<dbReference type="CDD" id="cd02148">
    <property type="entry name" value="RutE-like"/>
    <property type="match status" value="1"/>
</dbReference>
<keyword evidence="8" id="KW-1185">Reference proteome</keyword>
<evidence type="ECO:0000259" key="6">
    <source>
        <dbReference type="Pfam" id="PF00881"/>
    </source>
</evidence>
<evidence type="ECO:0000256" key="3">
    <source>
        <dbReference type="ARBA" id="ARBA00022857"/>
    </source>
</evidence>
<dbReference type="GO" id="GO:0035527">
    <property type="term" value="F:3-hydroxypropionate dehydrogenase (NADP+) activity"/>
    <property type="evidence" value="ECO:0007669"/>
    <property type="project" value="UniProtKB-EC"/>
</dbReference>
<dbReference type="Gene3D" id="3.40.109.10">
    <property type="entry name" value="NADH Oxidase"/>
    <property type="match status" value="1"/>
</dbReference>
<comment type="cofactor">
    <cofactor evidence="5">
        <name>FMN</name>
        <dbReference type="ChEBI" id="CHEBI:58210"/>
    </cofactor>
</comment>
<reference evidence="7 8" key="1">
    <citation type="submission" date="2024-01" db="EMBL/GenBank/DDBJ databases">
        <title>Uliginosibacterium soil sp. nov.</title>
        <authorList>
            <person name="Lv Y."/>
        </authorList>
    </citation>
    <scope>NUCLEOTIDE SEQUENCE [LARGE SCALE GENOMIC DNA]</scope>
    <source>
        <strain evidence="7 8">H3</strain>
    </source>
</reference>
<proteinExistence type="inferred from homology"/>
<protein>
    <recommendedName>
        <fullName evidence="5">Putative NADH dehydrogenase/NAD(P)H nitroreductase VVD49_17265</fullName>
        <ecNumber evidence="5">1.-.-.-</ecNumber>
    </recommendedName>
</protein>
<keyword evidence="5" id="KW-0520">NAD</keyword>
<sequence length="207" mass="22797">MGNQADLSALAPRAALDDAALDQLFRTARTYNVFRDDAISDETIHQLYELLKWGPTAFNAQPARYVFVRSPEAKAKLGPALSAGNRDKTLAAPLTVIVAVDTHFHEHLPTQFPSYDARPLFENTPALIEPTIQRNGSLQGAYLILAARALGLDAGPMSGFNADLLNQAFFPDGRWKANFLVNLGYGTNEKLFPRNPRLGFDEVARIE</sequence>
<evidence type="ECO:0000256" key="1">
    <source>
        <dbReference type="ARBA" id="ARBA00022630"/>
    </source>
</evidence>
<dbReference type="SUPFAM" id="SSF55469">
    <property type="entry name" value="FMN-dependent nitroreductase-like"/>
    <property type="match status" value="1"/>
</dbReference>
<accession>A0ABU6K781</accession>
<dbReference type="Pfam" id="PF00881">
    <property type="entry name" value="Nitroreductase"/>
    <property type="match status" value="1"/>
</dbReference>
<comment type="caution">
    <text evidence="7">The sequence shown here is derived from an EMBL/GenBank/DDBJ whole genome shotgun (WGS) entry which is preliminary data.</text>
</comment>
<keyword evidence="1 5" id="KW-0285">Flavoprotein</keyword>
<evidence type="ECO:0000256" key="4">
    <source>
        <dbReference type="ARBA" id="ARBA00023002"/>
    </source>
</evidence>
<evidence type="ECO:0000256" key="2">
    <source>
        <dbReference type="ARBA" id="ARBA00022643"/>
    </source>
</evidence>
<dbReference type="PANTHER" id="PTHR43543">
    <property type="entry name" value="MALONIC SEMIALDEHYDE REDUCTASE RUTE-RELATED"/>
    <property type="match status" value="1"/>
</dbReference>
<dbReference type="InterPro" id="IPR050461">
    <property type="entry name" value="Nitroreductase_HadB/RutE"/>
</dbReference>
<comment type="similarity">
    <text evidence="5">Belongs to the nitroreductase family. HadB/RutE subfamily.</text>
</comment>
<name>A0ABU6K781_9RHOO</name>
<dbReference type="EC" id="1.-.-.-" evidence="5"/>
<dbReference type="Proteomes" id="UP001331561">
    <property type="component" value="Unassembled WGS sequence"/>
</dbReference>
<feature type="domain" description="Nitroreductase" evidence="6">
    <location>
        <begin position="29"/>
        <end position="185"/>
    </location>
</feature>
<keyword evidence="2 5" id="KW-0288">FMN</keyword>
<dbReference type="InterPro" id="IPR029479">
    <property type="entry name" value="Nitroreductase"/>
</dbReference>
<dbReference type="InterPro" id="IPR023936">
    <property type="entry name" value="RutE-like"/>
</dbReference>
<dbReference type="EMBL" id="JAYXHS010000003">
    <property type="protein sequence ID" value="MEC5387484.1"/>
    <property type="molecule type" value="Genomic_DNA"/>
</dbReference>
<evidence type="ECO:0000313" key="8">
    <source>
        <dbReference type="Proteomes" id="UP001331561"/>
    </source>
</evidence>
<dbReference type="PANTHER" id="PTHR43543:SF1">
    <property type="entry name" value="MALONIC SEMIALDEHYDE REDUCTASE RUTE-RELATED"/>
    <property type="match status" value="1"/>
</dbReference>
<keyword evidence="4 5" id="KW-0560">Oxidoreductase</keyword>
<dbReference type="NCBIfam" id="NF003768">
    <property type="entry name" value="PRK05365.1"/>
    <property type="match status" value="1"/>
</dbReference>